<keyword evidence="1" id="KW-0812">Transmembrane</keyword>
<dbReference type="AlphaFoldDB" id="A0A139A4W3"/>
<dbReference type="Proteomes" id="UP000070544">
    <property type="component" value="Unassembled WGS sequence"/>
</dbReference>
<protein>
    <submittedName>
        <fullName evidence="2">Uncharacterized protein</fullName>
    </submittedName>
</protein>
<name>A0A139A4W3_GONPJ</name>
<dbReference type="PANTHER" id="PTHR39218">
    <property type="entry name" value="OXIDOREDUCTASE 14 KDA SUBUNIT, PUTATIVE (AFU_ORTHOLOGUE AFUA_1G12110)-RELATED"/>
    <property type="match status" value="1"/>
</dbReference>
<sequence>MATGERDNTLYLAAWAATGVFTRAFSLALQRRPYFDGPHTHVLAGSLAVLIGYNVRSYRERQLTRLDAQRLRLVERRAKAEAAGGEDAHAHAH</sequence>
<accession>A0A139A4W3</accession>
<dbReference type="InterPro" id="IPR009423">
    <property type="entry name" value="NDUC2"/>
</dbReference>
<keyword evidence="1" id="KW-0472">Membrane</keyword>
<reference evidence="2 3" key="1">
    <citation type="journal article" date="2015" name="Genome Biol. Evol.">
        <title>Phylogenomic analyses indicate that early fungi evolved digesting cell walls of algal ancestors of land plants.</title>
        <authorList>
            <person name="Chang Y."/>
            <person name="Wang S."/>
            <person name="Sekimoto S."/>
            <person name="Aerts A.L."/>
            <person name="Choi C."/>
            <person name="Clum A."/>
            <person name="LaButti K.M."/>
            <person name="Lindquist E.A."/>
            <person name="Yee Ngan C."/>
            <person name="Ohm R.A."/>
            <person name="Salamov A.A."/>
            <person name="Grigoriev I.V."/>
            <person name="Spatafora J.W."/>
            <person name="Berbee M.L."/>
        </authorList>
    </citation>
    <scope>NUCLEOTIDE SEQUENCE [LARGE SCALE GENOMIC DNA]</scope>
    <source>
        <strain evidence="2 3">JEL478</strain>
    </source>
</reference>
<gene>
    <name evidence="2" type="ORF">M427DRAFT_72765</name>
</gene>
<dbReference type="OrthoDB" id="2141050at2759"/>
<organism evidence="2 3">
    <name type="scientific">Gonapodya prolifera (strain JEL478)</name>
    <name type="common">Monoblepharis prolifera</name>
    <dbReference type="NCBI Taxonomy" id="1344416"/>
    <lineage>
        <taxon>Eukaryota</taxon>
        <taxon>Fungi</taxon>
        <taxon>Fungi incertae sedis</taxon>
        <taxon>Chytridiomycota</taxon>
        <taxon>Chytridiomycota incertae sedis</taxon>
        <taxon>Monoblepharidomycetes</taxon>
        <taxon>Monoblepharidales</taxon>
        <taxon>Gonapodyaceae</taxon>
        <taxon>Gonapodya</taxon>
    </lineage>
</organism>
<keyword evidence="3" id="KW-1185">Reference proteome</keyword>
<keyword evidence="1" id="KW-1133">Transmembrane helix</keyword>
<dbReference type="GO" id="GO:0005743">
    <property type="term" value="C:mitochondrial inner membrane"/>
    <property type="evidence" value="ECO:0007669"/>
    <property type="project" value="InterPro"/>
</dbReference>
<dbReference type="Pfam" id="PF06374">
    <property type="entry name" value="NDUF_C2"/>
    <property type="match status" value="1"/>
</dbReference>
<evidence type="ECO:0000313" key="2">
    <source>
        <dbReference type="EMBL" id="KXS11668.1"/>
    </source>
</evidence>
<proteinExistence type="predicted"/>
<dbReference type="GO" id="GO:0006120">
    <property type="term" value="P:mitochondrial electron transport, NADH to ubiquinone"/>
    <property type="evidence" value="ECO:0007669"/>
    <property type="project" value="InterPro"/>
</dbReference>
<evidence type="ECO:0000256" key="1">
    <source>
        <dbReference type="SAM" id="Phobius"/>
    </source>
</evidence>
<dbReference type="PANTHER" id="PTHR39218:SF1">
    <property type="entry name" value="OXIDOREDUCTASE 14 KDA SUBUNIT, PUTATIVE (AFU_ORTHOLOGUE AFUA_1G12110)-RELATED"/>
    <property type="match status" value="1"/>
</dbReference>
<evidence type="ECO:0000313" key="3">
    <source>
        <dbReference type="Proteomes" id="UP000070544"/>
    </source>
</evidence>
<feature type="transmembrane region" description="Helical" evidence="1">
    <location>
        <begin position="9"/>
        <end position="26"/>
    </location>
</feature>
<dbReference type="EMBL" id="KQ965799">
    <property type="protein sequence ID" value="KXS11668.1"/>
    <property type="molecule type" value="Genomic_DNA"/>
</dbReference>